<dbReference type="eggNOG" id="COG2206">
    <property type="taxonomic scope" value="Bacteria"/>
</dbReference>
<accession>D7CIF8</accession>
<dbReference type="InterPro" id="IPR037522">
    <property type="entry name" value="HD_GYP_dom"/>
</dbReference>
<dbReference type="OrthoDB" id="9798833at2"/>
<gene>
    <name evidence="2" type="ordered locus">Slip_0016</name>
</gene>
<proteinExistence type="predicted"/>
<dbReference type="PROSITE" id="PS51832">
    <property type="entry name" value="HD_GYP"/>
    <property type="match status" value="2"/>
</dbReference>
<keyword evidence="3" id="KW-1185">Reference proteome</keyword>
<organism evidence="2 3">
    <name type="scientific">Syntrophothermus lipocalidus (strain DSM 12680 / TGB-C1)</name>
    <dbReference type="NCBI Taxonomy" id="643648"/>
    <lineage>
        <taxon>Bacteria</taxon>
        <taxon>Bacillati</taxon>
        <taxon>Bacillota</taxon>
        <taxon>Clostridia</taxon>
        <taxon>Eubacteriales</taxon>
        <taxon>Syntrophomonadaceae</taxon>
        <taxon>Syntrophothermus</taxon>
    </lineage>
</organism>
<dbReference type="AlphaFoldDB" id="D7CIF8"/>
<dbReference type="SUPFAM" id="SSF109604">
    <property type="entry name" value="HD-domain/PDEase-like"/>
    <property type="match status" value="2"/>
</dbReference>
<name>D7CIF8_SYNLT</name>
<dbReference type="CDD" id="cd00077">
    <property type="entry name" value="HDc"/>
    <property type="match status" value="2"/>
</dbReference>
<dbReference type="Gene3D" id="1.10.3210.10">
    <property type="entry name" value="Hypothetical protein af1432"/>
    <property type="match status" value="2"/>
</dbReference>
<dbReference type="Proteomes" id="UP000000378">
    <property type="component" value="Chromosome"/>
</dbReference>
<reference evidence="3" key="1">
    <citation type="journal article" date="2010" name="Stand. Genomic Sci.">
        <title>Complete genome sequence of Syntrophothermus lipocalidus type strain (TGB-C1T).</title>
        <authorList>
            <consortium name="US DOE Joint Genome Institute (JGI-PGF)"/>
            <person name="Djao O."/>
            <person name="Zhang X."/>
            <person name="Lucas S."/>
            <person name="Lapidus A."/>
            <person name="Glavina Del Rio T."/>
            <person name="Nolan M."/>
            <person name="Tice H."/>
            <person name="Cheng J."/>
            <person name="Han C."/>
            <person name="Tapia R."/>
            <person name="Goodwin L."/>
            <person name="Pitluck S."/>
            <person name="Liolios K."/>
            <person name="Ivanova N."/>
            <person name="Mavromatis K."/>
            <person name="Mikhailova N."/>
            <person name="Ovchinnikova G."/>
            <person name="Pati A."/>
            <person name="Brambilla E."/>
            <person name="Chen A."/>
            <person name="Palaniappan K."/>
            <person name="Land M."/>
            <person name="Hauser L."/>
            <person name="Chang Y."/>
            <person name="Jeffries C."/>
            <person name="Rohde M."/>
            <person name="Sikorski J."/>
            <person name="Spring S."/>
            <person name="Goker M."/>
            <person name="Detter J."/>
            <person name="Woyke T."/>
            <person name="Bristow J."/>
            <person name="Eisen J."/>
            <person name="Markowitz V."/>
            <person name="Hugenholtz P."/>
            <person name="Kyrpides N."/>
            <person name="Klenk H."/>
        </authorList>
    </citation>
    <scope>NUCLEOTIDE SEQUENCE [LARGE SCALE GENOMIC DNA]</scope>
    <source>
        <strain evidence="3">DSM 12680 / TGB-C1</strain>
    </source>
</reference>
<dbReference type="SMART" id="SM00471">
    <property type="entry name" value="HDc"/>
    <property type="match status" value="2"/>
</dbReference>
<dbReference type="KEGG" id="slp:Slip_0016"/>
<evidence type="ECO:0000313" key="2">
    <source>
        <dbReference type="EMBL" id="ADI00823.1"/>
    </source>
</evidence>
<dbReference type="PANTHER" id="PTHR45228">
    <property type="entry name" value="CYCLIC DI-GMP PHOSPHODIESTERASE TM_0186-RELATED"/>
    <property type="match status" value="1"/>
</dbReference>
<evidence type="ECO:0000313" key="3">
    <source>
        <dbReference type="Proteomes" id="UP000000378"/>
    </source>
</evidence>
<dbReference type="InterPro" id="IPR003607">
    <property type="entry name" value="HD/PDEase_dom"/>
</dbReference>
<dbReference type="InterPro" id="IPR052020">
    <property type="entry name" value="Cyclic_di-GMP/3'3'-cGAMP_PDE"/>
</dbReference>
<dbReference type="RefSeq" id="WP_013174227.1">
    <property type="nucleotide sequence ID" value="NC_014220.1"/>
</dbReference>
<dbReference type="EMBL" id="CP002048">
    <property type="protein sequence ID" value="ADI00823.1"/>
    <property type="molecule type" value="Genomic_DNA"/>
</dbReference>
<dbReference type="PANTHER" id="PTHR45228:SF4">
    <property type="entry name" value="LIPOPROTEIN"/>
    <property type="match status" value="1"/>
</dbReference>
<dbReference type="HOGENOM" id="CLU_040286_1_0_9"/>
<reference evidence="2 3" key="2">
    <citation type="journal article" date="2010" name="Stand. Genomic Sci.">
        <title>Complete genome sequence of Syntrophothermus lipocalidus type strain (TGB-C1).</title>
        <authorList>
            <person name="Djao O.D."/>
            <person name="Zhang X."/>
            <person name="Lucas S."/>
            <person name="Lapidus A."/>
            <person name="Del Rio T.G."/>
            <person name="Nolan M."/>
            <person name="Tice H."/>
            <person name="Cheng J.F."/>
            <person name="Han C."/>
            <person name="Tapia R."/>
            <person name="Goodwin L."/>
            <person name="Pitluck S."/>
            <person name="Liolios K."/>
            <person name="Ivanova N."/>
            <person name="Mavromatis K."/>
            <person name="Mikhailova N."/>
            <person name="Ovchinnikova G."/>
            <person name="Pati A."/>
            <person name="Brambilla E."/>
            <person name="Chen A."/>
            <person name="Palaniappan K."/>
            <person name="Land M."/>
            <person name="Hauser L."/>
            <person name="Chang Y.J."/>
            <person name="Jeffries C.D."/>
            <person name="Rohde M."/>
            <person name="Sikorski J."/>
            <person name="Spring S."/>
            <person name="Goker M."/>
            <person name="Detter J.C."/>
            <person name="Woyke T."/>
            <person name="Bristow J."/>
            <person name="Eisen J.A."/>
            <person name="Markowitz V."/>
            <person name="Hugenholtz P."/>
            <person name="Kyrpides N.C."/>
            <person name="Klenk H.P."/>
        </authorList>
    </citation>
    <scope>NUCLEOTIDE SEQUENCE [LARGE SCALE GENOMIC DNA]</scope>
    <source>
        <strain evidence="3">DSM 12680 / TGB-C1</strain>
    </source>
</reference>
<feature type="domain" description="HD-GYP" evidence="1">
    <location>
        <begin position="2"/>
        <end position="195"/>
    </location>
</feature>
<dbReference type="STRING" id="643648.Slip_0016"/>
<feature type="domain" description="HD-GYP" evidence="1">
    <location>
        <begin position="222"/>
        <end position="398"/>
    </location>
</feature>
<evidence type="ECO:0000259" key="1">
    <source>
        <dbReference type="PROSITE" id="PS51832"/>
    </source>
</evidence>
<sequence length="398" mass="44569">MKTDIIMDSVKVLSTILDIEEDTKLVHGTRVGVVCAWVAEALGMVPQQRWLYYSGLLHDIGAVGLPDHITHYAWQAPSELQSEIRAHPLKGMKLLTKIPLGAQVAEWVYLHHERYDGRGYPLGLAKEDVPLQAQIIRIADSLDLVIRSHGTNLLSLELLKEWGRTVSGREVSPALVQVLFDEVLNEERYQVLINMERLEQENERMSRLLNPGVNDDEDAQGDSELLNRISLVMAEVIDFKDRYTLGHSLRVAVYALAVARQYGIVRHGLLQDLALVAFLHDAGKVGVPGRVIGKKGPLTAREWQIMKKHPLMTEEVLQNSRFLKGLAASAAAHHERFDGMGYHKGFRGEEIPLLGRITAVADVFDALTSKRSYRGAWTVAEATEYLLKESGCQFDAEK</sequence>
<protein>
    <submittedName>
        <fullName evidence="2">Metal dependent phosphohydrolase</fullName>
    </submittedName>
</protein>
<dbReference type="Pfam" id="PF13487">
    <property type="entry name" value="HD_5"/>
    <property type="match status" value="2"/>
</dbReference>